<reference evidence="7 8" key="1">
    <citation type="submission" date="2018-05" db="EMBL/GenBank/DDBJ databases">
        <title>Zavarzinia sp. HR-AS.</title>
        <authorList>
            <person name="Lee Y."/>
            <person name="Jeon C.O."/>
        </authorList>
    </citation>
    <scope>NUCLEOTIDE SEQUENCE [LARGE SCALE GENOMIC DNA]</scope>
    <source>
        <strain evidence="7 8">HR-AS</strain>
    </source>
</reference>
<feature type="domain" description="Major facilitator superfamily (MFS) profile" evidence="6">
    <location>
        <begin position="18"/>
        <end position="400"/>
    </location>
</feature>
<feature type="transmembrane region" description="Helical" evidence="5">
    <location>
        <begin position="286"/>
        <end position="306"/>
    </location>
</feature>
<feature type="transmembrane region" description="Helical" evidence="5">
    <location>
        <begin position="12"/>
        <end position="29"/>
    </location>
</feature>
<evidence type="ECO:0000256" key="4">
    <source>
        <dbReference type="ARBA" id="ARBA00023136"/>
    </source>
</evidence>
<dbReference type="EMBL" id="QGLE01000001">
    <property type="protein sequence ID" value="PWR25924.1"/>
    <property type="molecule type" value="Genomic_DNA"/>
</dbReference>
<feature type="transmembrane region" description="Helical" evidence="5">
    <location>
        <begin position="378"/>
        <end position="400"/>
    </location>
</feature>
<evidence type="ECO:0000256" key="2">
    <source>
        <dbReference type="ARBA" id="ARBA00022692"/>
    </source>
</evidence>
<evidence type="ECO:0000256" key="3">
    <source>
        <dbReference type="ARBA" id="ARBA00022989"/>
    </source>
</evidence>
<dbReference type="InterPro" id="IPR005829">
    <property type="entry name" value="Sugar_transporter_CS"/>
</dbReference>
<feature type="transmembrane region" description="Helical" evidence="5">
    <location>
        <begin position="35"/>
        <end position="58"/>
    </location>
</feature>
<evidence type="ECO:0000256" key="5">
    <source>
        <dbReference type="SAM" id="Phobius"/>
    </source>
</evidence>
<dbReference type="CDD" id="cd17370">
    <property type="entry name" value="MFS_MJ1317_like"/>
    <property type="match status" value="1"/>
</dbReference>
<dbReference type="GO" id="GO:0022857">
    <property type="term" value="F:transmembrane transporter activity"/>
    <property type="evidence" value="ECO:0007669"/>
    <property type="project" value="InterPro"/>
</dbReference>
<evidence type="ECO:0000256" key="1">
    <source>
        <dbReference type="ARBA" id="ARBA00004141"/>
    </source>
</evidence>
<dbReference type="SUPFAM" id="SSF103473">
    <property type="entry name" value="MFS general substrate transporter"/>
    <property type="match status" value="1"/>
</dbReference>
<dbReference type="RefSeq" id="WP_109902395.1">
    <property type="nucleotide sequence ID" value="NZ_QGLE01000001.1"/>
</dbReference>
<dbReference type="PROSITE" id="PS00216">
    <property type="entry name" value="SUGAR_TRANSPORT_1"/>
    <property type="match status" value="1"/>
</dbReference>
<keyword evidence="3 5" id="KW-1133">Transmembrane helix</keyword>
<feature type="transmembrane region" description="Helical" evidence="5">
    <location>
        <begin position="223"/>
        <end position="245"/>
    </location>
</feature>
<keyword evidence="8" id="KW-1185">Reference proteome</keyword>
<dbReference type="InterPro" id="IPR020846">
    <property type="entry name" value="MFS_dom"/>
</dbReference>
<accession>A0A317EHW8</accession>
<feature type="transmembrane region" description="Helical" evidence="5">
    <location>
        <begin position="176"/>
        <end position="196"/>
    </location>
</feature>
<proteinExistence type="predicted"/>
<feature type="transmembrane region" description="Helical" evidence="5">
    <location>
        <begin position="251"/>
        <end position="274"/>
    </location>
</feature>
<comment type="caution">
    <text evidence="7">The sequence shown here is derived from an EMBL/GenBank/DDBJ whole genome shotgun (WGS) entry which is preliminary data.</text>
</comment>
<organism evidence="7 8">
    <name type="scientific">Zavarzinia aquatilis</name>
    <dbReference type="NCBI Taxonomy" id="2211142"/>
    <lineage>
        <taxon>Bacteria</taxon>
        <taxon>Pseudomonadati</taxon>
        <taxon>Pseudomonadota</taxon>
        <taxon>Alphaproteobacteria</taxon>
        <taxon>Rhodospirillales</taxon>
        <taxon>Zavarziniaceae</taxon>
        <taxon>Zavarzinia</taxon>
    </lineage>
</organism>
<dbReference type="Gene3D" id="1.20.1250.20">
    <property type="entry name" value="MFS general substrate transporter like domains"/>
    <property type="match status" value="1"/>
</dbReference>
<name>A0A317EHW8_9PROT</name>
<keyword evidence="2 5" id="KW-0812">Transmembrane</keyword>
<dbReference type="Proteomes" id="UP000245461">
    <property type="component" value="Unassembled WGS sequence"/>
</dbReference>
<feature type="transmembrane region" description="Helical" evidence="5">
    <location>
        <begin position="312"/>
        <end position="335"/>
    </location>
</feature>
<evidence type="ECO:0000313" key="8">
    <source>
        <dbReference type="Proteomes" id="UP000245461"/>
    </source>
</evidence>
<feature type="transmembrane region" description="Helical" evidence="5">
    <location>
        <begin position="151"/>
        <end position="170"/>
    </location>
</feature>
<keyword evidence="4 5" id="KW-0472">Membrane</keyword>
<dbReference type="Pfam" id="PF07690">
    <property type="entry name" value="MFS_1"/>
    <property type="match status" value="1"/>
</dbReference>
<dbReference type="AlphaFoldDB" id="A0A317EHW8"/>
<dbReference type="PANTHER" id="PTHR23518:SF2">
    <property type="entry name" value="MAJOR FACILITATOR SUPERFAMILY TRANSPORTER"/>
    <property type="match status" value="1"/>
</dbReference>
<evidence type="ECO:0000313" key="7">
    <source>
        <dbReference type="EMBL" id="PWR25924.1"/>
    </source>
</evidence>
<comment type="subcellular location">
    <subcellularLocation>
        <location evidence="1">Membrane</location>
        <topology evidence="1">Multi-pass membrane protein</topology>
    </subcellularLocation>
</comment>
<evidence type="ECO:0000259" key="6">
    <source>
        <dbReference type="PROSITE" id="PS50850"/>
    </source>
</evidence>
<dbReference type="InterPro" id="IPR036259">
    <property type="entry name" value="MFS_trans_sf"/>
</dbReference>
<dbReference type="InterPro" id="IPR011701">
    <property type="entry name" value="MFS"/>
</dbReference>
<protein>
    <submittedName>
        <fullName evidence="7">MFS transporter</fullName>
    </submittedName>
</protein>
<dbReference type="OrthoDB" id="9803985at2"/>
<dbReference type="PROSITE" id="PS50850">
    <property type="entry name" value="MFS"/>
    <property type="match status" value="1"/>
</dbReference>
<gene>
    <name evidence="7" type="ORF">DKG74_02950</name>
</gene>
<sequence length="403" mass="42122">MTENLSKPRASWRQIPAGIWALGFVSMLMDISSEMIHALLPIYLVTVLGTSVATVGIIEGIAEATAAITKVFSGALSDGLGRRKLLAAIGYGLAAFTKPIFPLASSVDWLVAARFIDRIGKGIRGAPRDALVADIAPPRLRGASFGLRQSLDTVGAFIGPLAAIALMWATADDLTAIFWVAVIPAFLSFGLIVIAVPEPARPPGRRPIRIPLGRAELRRLSPAYWRIVAIAAVFTLARFSEAFLVLRAQSLGLPVMLIPAVLVAMNIVYALSAYPVGALSDRVSRTALLAIGLVLLIAADVVLALTVGIPGLALGVLLWGLHMGFTQGLFAALVADTAPAELRGTAFGMFNLVSGVAMLLASAVAGLLWDLYGPEGTFLAGASFAFLTLIGLLVAGRLAASPP</sequence>
<dbReference type="PANTHER" id="PTHR23518">
    <property type="entry name" value="C-METHYLTRANSFERASE"/>
    <property type="match status" value="1"/>
</dbReference>
<dbReference type="GO" id="GO:0016020">
    <property type="term" value="C:membrane"/>
    <property type="evidence" value="ECO:0007669"/>
    <property type="project" value="UniProtKB-SubCell"/>
</dbReference>
<feature type="transmembrane region" description="Helical" evidence="5">
    <location>
        <begin position="347"/>
        <end position="372"/>
    </location>
</feature>